<dbReference type="Pfam" id="PF02195">
    <property type="entry name" value="ParB_N"/>
    <property type="match status" value="1"/>
</dbReference>
<evidence type="ECO:0000256" key="5">
    <source>
        <dbReference type="SAM" id="MobiDB-lite"/>
    </source>
</evidence>
<keyword evidence="2" id="KW-0159">Chromosome partition</keyword>
<reference evidence="7 8" key="1">
    <citation type="submission" date="2018-06" db="EMBL/GenBank/DDBJ databases">
        <authorList>
            <consortium name="Pathogen Informatics"/>
            <person name="Doyle S."/>
        </authorList>
    </citation>
    <scope>NUCLEOTIDE SEQUENCE [LARGE SCALE GENOMIC DNA]</scope>
    <source>
        <strain evidence="7 8">NCTC11997</strain>
    </source>
</reference>
<proteinExistence type="inferred from homology"/>
<dbReference type="Pfam" id="PF17762">
    <property type="entry name" value="HTH_ParB"/>
    <property type="match status" value="1"/>
</dbReference>
<dbReference type="InterPro" id="IPR041468">
    <property type="entry name" value="HTH_ParB/Spo0J"/>
</dbReference>
<dbReference type="STRING" id="1122619.GCA_000373745_01576"/>
<dbReference type="InterPro" id="IPR003115">
    <property type="entry name" value="ParB_N"/>
</dbReference>
<dbReference type="FunFam" id="3.90.1530.30:FF:000001">
    <property type="entry name" value="Chromosome partitioning protein ParB"/>
    <property type="match status" value="1"/>
</dbReference>
<evidence type="ECO:0000259" key="6">
    <source>
        <dbReference type="SMART" id="SM00470"/>
    </source>
</evidence>
<protein>
    <submittedName>
        <fullName evidence="7">Probable chromosome-partitioning protein parB</fullName>
    </submittedName>
</protein>
<dbReference type="PANTHER" id="PTHR33375">
    <property type="entry name" value="CHROMOSOME-PARTITIONING PROTEIN PARB-RELATED"/>
    <property type="match status" value="1"/>
</dbReference>
<dbReference type="Gene3D" id="1.10.10.2830">
    <property type="match status" value="1"/>
</dbReference>
<dbReference type="InterPro" id="IPR036086">
    <property type="entry name" value="ParB/Sulfiredoxin_sf"/>
</dbReference>
<dbReference type="GO" id="GO:0003677">
    <property type="term" value="F:DNA binding"/>
    <property type="evidence" value="ECO:0007669"/>
    <property type="project" value="UniProtKB-KW"/>
</dbReference>
<sequence>MVSKSTSKKTAVKKSVAKKAVKVATPRKQAKGLGRGLGALLGEDVAIAQVIRGDSLSESVLSPGHDKAQGTAAVEEKSNTTNTLKLNQLKAGKYQPRTHMEQEKLEELADSIAREGIMQPILVRLIAGEVEQYEIIAGERRFRAAKIAGLTEVPVLIRDVSDEQAAVMALIENMQREDLNPLEEAKGIDRLIKEFDFTHEQVAESIGRSRSYTSNLLRLLNLSEPVQSLLVSSQIDMGHARALLTLPAAEQILIANQVVAKQLSVRETERLVKLFSMQDKQQAKTADNKERSRDVVRIEEALSDYLGTKVAIKVNAKQKGQLLIDFHDWEQLNALLEKQGLAGVIDN</sequence>
<gene>
    <name evidence="7" type="primary">parB</name>
    <name evidence="7" type="ORF">NCTC11997_01487</name>
</gene>
<evidence type="ECO:0000313" key="7">
    <source>
        <dbReference type="EMBL" id="SUA54357.1"/>
    </source>
</evidence>
<evidence type="ECO:0000256" key="1">
    <source>
        <dbReference type="ARBA" id="ARBA00006295"/>
    </source>
</evidence>
<feature type="compositionally biased region" description="Basic residues" evidence="5">
    <location>
        <begin position="1"/>
        <end position="21"/>
    </location>
</feature>
<dbReference type="SUPFAM" id="SSF109709">
    <property type="entry name" value="KorB DNA-binding domain-like"/>
    <property type="match status" value="1"/>
</dbReference>
<feature type="region of interest" description="Disordered" evidence="5">
    <location>
        <begin position="1"/>
        <end position="28"/>
    </location>
</feature>
<dbReference type="Pfam" id="PF23552">
    <property type="entry name" value="ParB_C"/>
    <property type="match status" value="1"/>
</dbReference>
<dbReference type="SUPFAM" id="SSF110849">
    <property type="entry name" value="ParB/Sulfiredoxin"/>
    <property type="match status" value="1"/>
</dbReference>
<dbReference type="EMBL" id="UGSB01000001">
    <property type="protein sequence ID" value="SUA54357.1"/>
    <property type="molecule type" value="Genomic_DNA"/>
</dbReference>
<name>A0A378XES1_9BURK</name>
<dbReference type="InterPro" id="IPR057240">
    <property type="entry name" value="ParB_dimer_C"/>
</dbReference>
<dbReference type="InterPro" id="IPR050336">
    <property type="entry name" value="Chromosome_partition/occlusion"/>
</dbReference>
<dbReference type="PANTHER" id="PTHR33375:SF1">
    <property type="entry name" value="CHROMOSOME-PARTITIONING PROTEIN PARB-RELATED"/>
    <property type="match status" value="1"/>
</dbReference>
<dbReference type="GO" id="GO:0007059">
    <property type="term" value="P:chromosome segregation"/>
    <property type="evidence" value="ECO:0007669"/>
    <property type="project" value="UniProtKB-KW"/>
</dbReference>
<dbReference type="SMART" id="SM00470">
    <property type="entry name" value="ParB"/>
    <property type="match status" value="1"/>
</dbReference>
<evidence type="ECO:0000313" key="8">
    <source>
        <dbReference type="Proteomes" id="UP000254603"/>
    </source>
</evidence>
<accession>A0A378XES1</accession>
<feature type="domain" description="ParB-like N-terminal" evidence="6">
    <location>
        <begin position="82"/>
        <end position="174"/>
    </location>
</feature>
<evidence type="ECO:0000256" key="4">
    <source>
        <dbReference type="ARBA" id="ARBA00025472"/>
    </source>
</evidence>
<dbReference type="NCBIfam" id="TIGR00180">
    <property type="entry name" value="parB_part"/>
    <property type="match status" value="1"/>
</dbReference>
<comment type="similarity">
    <text evidence="1">Belongs to the ParB family.</text>
</comment>
<dbReference type="OrthoDB" id="9802051at2"/>
<dbReference type="InterPro" id="IPR004437">
    <property type="entry name" value="ParB/RepB/Spo0J"/>
</dbReference>
<dbReference type="GO" id="GO:0045881">
    <property type="term" value="P:positive regulation of sporulation resulting in formation of a cellular spore"/>
    <property type="evidence" value="ECO:0007669"/>
    <property type="project" value="TreeGrafter"/>
</dbReference>
<evidence type="ECO:0000256" key="2">
    <source>
        <dbReference type="ARBA" id="ARBA00022829"/>
    </source>
</evidence>
<keyword evidence="3" id="KW-0238">DNA-binding</keyword>
<dbReference type="RefSeq" id="WP_018574750.1">
    <property type="nucleotide sequence ID" value="NZ_CP065725.1"/>
</dbReference>
<dbReference type="CDD" id="cd16393">
    <property type="entry name" value="SPO0J_N"/>
    <property type="match status" value="1"/>
</dbReference>
<dbReference type="AlphaFoldDB" id="A0A378XES1"/>
<dbReference type="Gene3D" id="3.90.1530.30">
    <property type="match status" value="1"/>
</dbReference>
<dbReference type="FunFam" id="1.10.10.2830:FF:000001">
    <property type="entry name" value="Chromosome partitioning protein ParB"/>
    <property type="match status" value="1"/>
</dbReference>
<dbReference type="Proteomes" id="UP000254603">
    <property type="component" value="Unassembled WGS sequence"/>
</dbReference>
<organism evidence="7 8">
    <name type="scientific">Oligella ureolytica</name>
    <dbReference type="NCBI Taxonomy" id="90244"/>
    <lineage>
        <taxon>Bacteria</taxon>
        <taxon>Pseudomonadati</taxon>
        <taxon>Pseudomonadota</taxon>
        <taxon>Betaproteobacteria</taxon>
        <taxon>Burkholderiales</taxon>
        <taxon>Alcaligenaceae</taxon>
        <taxon>Oligella</taxon>
    </lineage>
</organism>
<evidence type="ECO:0000256" key="3">
    <source>
        <dbReference type="ARBA" id="ARBA00023125"/>
    </source>
</evidence>
<dbReference type="GO" id="GO:0005694">
    <property type="term" value="C:chromosome"/>
    <property type="evidence" value="ECO:0007669"/>
    <property type="project" value="TreeGrafter"/>
</dbReference>
<comment type="function">
    <text evidence="4">Involved in chromosome partition. Localize to both poles of the predivisional cell following completion of DNA replication. Binds to the DNA origin of replication.</text>
</comment>